<dbReference type="InterPro" id="IPR006202">
    <property type="entry name" value="Neur_chan_lig-bd"/>
</dbReference>
<feature type="transmembrane region" description="Helical" evidence="11">
    <location>
        <begin position="422"/>
        <end position="442"/>
    </location>
</feature>
<keyword evidence="10 11" id="KW-0407">Ion channel</keyword>
<dbReference type="InterPro" id="IPR038050">
    <property type="entry name" value="Neuro_actylchol_rec"/>
</dbReference>
<keyword evidence="4" id="KW-1003">Cell membrane</keyword>
<keyword evidence="7 11" id="KW-1133">Transmembrane helix</keyword>
<dbReference type="Pfam" id="PF02932">
    <property type="entry name" value="Neur_chan_memb"/>
    <property type="match status" value="1"/>
</dbReference>
<dbReference type="PANTHER" id="PTHR18945">
    <property type="entry name" value="NEUROTRANSMITTER GATED ION CHANNEL"/>
    <property type="match status" value="1"/>
</dbReference>
<dbReference type="InterPro" id="IPR006028">
    <property type="entry name" value="GABAA/Glycine_rcpt"/>
</dbReference>
<dbReference type="Gene3D" id="2.70.170.10">
    <property type="entry name" value="Neurotransmitter-gated ion-channel ligand-binding domain"/>
    <property type="match status" value="1"/>
</dbReference>
<dbReference type="Gene3D" id="1.20.58.390">
    <property type="entry name" value="Neurotransmitter-gated ion-channel transmembrane domain"/>
    <property type="match status" value="2"/>
</dbReference>
<keyword evidence="15" id="KW-1185">Reference proteome</keyword>
<dbReference type="GO" id="GO:0005886">
    <property type="term" value="C:plasma membrane"/>
    <property type="evidence" value="ECO:0007669"/>
    <property type="project" value="UniProtKB-SubCell"/>
</dbReference>
<evidence type="ECO:0000259" key="12">
    <source>
        <dbReference type="Pfam" id="PF02931"/>
    </source>
</evidence>
<keyword evidence="8 11" id="KW-0406">Ion transport</keyword>
<feature type="signal peptide" evidence="11">
    <location>
        <begin position="1"/>
        <end position="19"/>
    </location>
</feature>
<dbReference type="InterPro" id="IPR006201">
    <property type="entry name" value="Neur_channel"/>
</dbReference>
<evidence type="ECO:0000313" key="15">
    <source>
        <dbReference type="Proteomes" id="UP000281553"/>
    </source>
</evidence>
<keyword evidence="6 11" id="KW-0732">Signal</keyword>
<proteinExistence type="inferred from homology"/>
<dbReference type="SUPFAM" id="SSF63712">
    <property type="entry name" value="Nicotinic receptor ligand binding domain-like"/>
    <property type="match status" value="1"/>
</dbReference>
<evidence type="ECO:0000256" key="8">
    <source>
        <dbReference type="ARBA" id="ARBA00023065"/>
    </source>
</evidence>
<dbReference type="Proteomes" id="UP000281553">
    <property type="component" value="Unassembled WGS sequence"/>
</dbReference>
<dbReference type="InterPro" id="IPR018000">
    <property type="entry name" value="Neurotransmitter_ion_chnl_CS"/>
</dbReference>
<dbReference type="PRINTS" id="PR00252">
    <property type="entry name" value="NRIONCHANNEL"/>
</dbReference>
<organism evidence="14 15">
    <name type="scientific">Dibothriocephalus latus</name>
    <name type="common">Fish tapeworm</name>
    <name type="synonym">Diphyllobothrium latum</name>
    <dbReference type="NCBI Taxonomy" id="60516"/>
    <lineage>
        <taxon>Eukaryota</taxon>
        <taxon>Metazoa</taxon>
        <taxon>Spiralia</taxon>
        <taxon>Lophotrochozoa</taxon>
        <taxon>Platyhelminthes</taxon>
        <taxon>Cestoda</taxon>
        <taxon>Eucestoda</taxon>
        <taxon>Diphyllobothriidea</taxon>
        <taxon>Diphyllobothriidae</taxon>
        <taxon>Dibothriocephalus</taxon>
    </lineage>
</organism>
<sequence length="446" mass="51298">MVFALVLAACLCCLRPSWGFSSDQPEPTPRYTPEQLRNVTSVREQIMDHLFKNYQNHERPGATAKETTEVTVYITMTAITSVDVRMMEYTADLLLRQEWQDPRLAWINIPKFKNYTKNLVSPELKQKLWLPDLFFRNGKEGRLHKMTCPNYLTRIDPSGMILYSQKLTMRFSCQMELQTFPMDSQECLMNIGSYGYELSELKFVWRNHTPVDLTKKMQISEFNSPEEVIAYDCSQASTTSTGEYTCLEAKFILSRQLGSWLSSIYIPNFLIIVASWHSFWVDLDAKPARVTLGLLTLLSILTQASGVSSSLPRVSYIKAIDVWNIACIIFNQIFYQRGPSASGVYFTSAGFADASPSRFIDSAKATALAMKRGKLEFCEEMERLLIEAFPTEEEDAFPVPRSQDLPTKKPKRISEIDGYSRFLFPACFLLYNCFYWLYYLVLVNEM</sequence>
<dbReference type="PROSITE" id="PS00236">
    <property type="entry name" value="NEUROTR_ION_CHANNEL"/>
    <property type="match status" value="1"/>
</dbReference>
<protein>
    <recommendedName>
        <fullName evidence="16">Ig-like domain-containing protein</fullName>
    </recommendedName>
</protein>
<evidence type="ECO:0000256" key="11">
    <source>
        <dbReference type="RuleBase" id="RU000687"/>
    </source>
</evidence>
<keyword evidence="3 11" id="KW-0813">Transport</keyword>
<evidence type="ECO:0000256" key="1">
    <source>
        <dbReference type="ARBA" id="ARBA00004141"/>
    </source>
</evidence>
<evidence type="ECO:0008006" key="16">
    <source>
        <dbReference type="Google" id="ProtNLM"/>
    </source>
</evidence>
<evidence type="ECO:0000256" key="9">
    <source>
        <dbReference type="ARBA" id="ARBA00023136"/>
    </source>
</evidence>
<feature type="domain" description="Neurotransmitter-gated ion-channel transmembrane" evidence="13">
    <location>
        <begin position="264"/>
        <end position="331"/>
    </location>
</feature>
<feature type="chain" id="PRO_5022247751" description="Ig-like domain-containing protein" evidence="11">
    <location>
        <begin position="20"/>
        <end position="446"/>
    </location>
</feature>
<dbReference type="AlphaFoldDB" id="A0A3P7KWP0"/>
<dbReference type="GO" id="GO:0004888">
    <property type="term" value="F:transmembrane signaling receptor activity"/>
    <property type="evidence" value="ECO:0007669"/>
    <property type="project" value="InterPro"/>
</dbReference>
<name>A0A3P7KWP0_DIBLA</name>
<evidence type="ECO:0000256" key="2">
    <source>
        <dbReference type="ARBA" id="ARBA00004236"/>
    </source>
</evidence>
<evidence type="ECO:0000313" key="14">
    <source>
        <dbReference type="EMBL" id="VDN09465.1"/>
    </source>
</evidence>
<dbReference type="Pfam" id="PF02931">
    <property type="entry name" value="Neur_chan_LBD"/>
    <property type="match status" value="1"/>
</dbReference>
<dbReference type="InterPro" id="IPR036734">
    <property type="entry name" value="Neur_chan_lig-bd_sf"/>
</dbReference>
<comment type="subcellular location">
    <subcellularLocation>
        <location evidence="2">Cell membrane</location>
    </subcellularLocation>
    <subcellularLocation>
        <location evidence="1">Membrane</location>
        <topology evidence="1">Multi-pass membrane protein</topology>
    </subcellularLocation>
</comment>
<dbReference type="OrthoDB" id="407674at2759"/>
<evidence type="ECO:0000256" key="3">
    <source>
        <dbReference type="ARBA" id="ARBA00022448"/>
    </source>
</evidence>
<keyword evidence="9 11" id="KW-0472">Membrane</keyword>
<accession>A0A3P7KWP0</accession>
<evidence type="ECO:0000256" key="6">
    <source>
        <dbReference type="ARBA" id="ARBA00022729"/>
    </source>
</evidence>
<dbReference type="CDD" id="cd18987">
    <property type="entry name" value="LGIC_ECD_anion"/>
    <property type="match status" value="1"/>
</dbReference>
<dbReference type="EMBL" id="UYRU01047109">
    <property type="protein sequence ID" value="VDN09465.1"/>
    <property type="molecule type" value="Genomic_DNA"/>
</dbReference>
<reference evidence="14 15" key="1">
    <citation type="submission" date="2018-11" db="EMBL/GenBank/DDBJ databases">
        <authorList>
            <consortium name="Pathogen Informatics"/>
        </authorList>
    </citation>
    <scope>NUCLEOTIDE SEQUENCE [LARGE SCALE GENOMIC DNA]</scope>
</reference>
<evidence type="ECO:0000259" key="13">
    <source>
        <dbReference type="Pfam" id="PF02932"/>
    </source>
</evidence>
<evidence type="ECO:0000256" key="4">
    <source>
        <dbReference type="ARBA" id="ARBA00022475"/>
    </source>
</evidence>
<dbReference type="NCBIfam" id="TIGR00860">
    <property type="entry name" value="LIC"/>
    <property type="match status" value="1"/>
</dbReference>
<comment type="similarity">
    <text evidence="11">Belongs to the ligand-gated ion channel (TC 1.A.9) family.</text>
</comment>
<evidence type="ECO:0000256" key="5">
    <source>
        <dbReference type="ARBA" id="ARBA00022692"/>
    </source>
</evidence>
<evidence type="ECO:0000256" key="7">
    <source>
        <dbReference type="ARBA" id="ARBA00022989"/>
    </source>
</evidence>
<feature type="domain" description="Neurotransmitter-gated ion-channel ligand-binding" evidence="12">
    <location>
        <begin position="44"/>
        <end position="256"/>
    </location>
</feature>
<dbReference type="InterPro" id="IPR006029">
    <property type="entry name" value="Neurotrans-gated_channel_TM"/>
</dbReference>
<dbReference type="PRINTS" id="PR00253">
    <property type="entry name" value="GABAARECEPTR"/>
</dbReference>
<dbReference type="GO" id="GO:0005230">
    <property type="term" value="F:extracellular ligand-gated monoatomic ion channel activity"/>
    <property type="evidence" value="ECO:0007669"/>
    <property type="project" value="InterPro"/>
</dbReference>
<gene>
    <name evidence="14" type="ORF">DILT_LOCUS5296</name>
</gene>
<evidence type="ECO:0000256" key="10">
    <source>
        <dbReference type="ARBA" id="ARBA00023303"/>
    </source>
</evidence>
<dbReference type="SUPFAM" id="SSF90112">
    <property type="entry name" value="Neurotransmitter-gated ion-channel transmembrane pore"/>
    <property type="match status" value="1"/>
</dbReference>
<comment type="caution">
    <text evidence="11">Lacks conserved residue(s) required for the propagation of feature annotation.</text>
</comment>
<keyword evidence="5 11" id="KW-0812">Transmembrane</keyword>
<dbReference type="InterPro" id="IPR036719">
    <property type="entry name" value="Neuro-gated_channel_TM_sf"/>
</dbReference>